<dbReference type="RefSeq" id="WP_016573807.1">
    <property type="nucleotide sequence ID" value="NZ_BHXC01000006.1"/>
</dbReference>
<evidence type="ECO:0000313" key="2">
    <source>
        <dbReference type="Proteomes" id="UP000288351"/>
    </source>
</evidence>
<protein>
    <submittedName>
        <fullName evidence="1">Uncharacterized protein</fullName>
    </submittedName>
</protein>
<accession>A0A059W3Q4</accession>
<sequence length="102" mass="11176">MAKLYLEKLTCVTTEGWGGFDEQRLVVQDRGTVWNGTVLGDRMYTVKYDCDFTGTIAVSLGETGTPGGGGGLGEQWITDTPGERSLRFRADGAEYRLLYAVE</sequence>
<name>A0A059W3Q4_STRNR</name>
<reference evidence="1 2" key="1">
    <citation type="journal article" date="2019" name="Microbiol. Resour. Announc.">
        <title>Draft Genome Sequence of the Most Traditional epsilon-Poly-l-Lysine Producer, Streptomyces albulus NBRC14147.</title>
        <authorList>
            <person name="Yamanaka K."/>
            <person name="Hamano Y."/>
        </authorList>
    </citation>
    <scope>NUCLEOTIDE SEQUENCE [LARGE SCALE GENOMIC DNA]</scope>
    <source>
        <strain evidence="1 2">NBRC 14147</strain>
    </source>
</reference>
<gene>
    <name evidence="1" type="ORF">SALB_02733</name>
</gene>
<dbReference type="AlphaFoldDB" id="A0A059W3Q4"/>
<organism evidence="1 2">
    <name type="scientific">Streptomyces noursei</name>
    <name type="common">Streptomyces albulus</name>
    <dbReference type="NCBI Taxonomy" id="1971"/>
    <lineage>
        <taxon>Bacteria</taxon>
        <taxon>Bacillati</taxon>
        <taxon>Actinomycetota</taxon>
        <taxon>Actinomycetes</taxon>
        <taxon>Kitasatosporales</taxon>
        <taxon>Streptomycetaceae</taxon>
        <taxon>Streptomyces</taxon>
    </lineage>
</organism>
<dbReference type="eggNOG" id="ENOG5031NPF">
    <property type="taxonomic scope" value="Bacteria"/>
</dbReference>
<dbReference type="Proteomes" id="UP000288351">
    <property type="component" value="Unassembled WGS sequence"/>
</dbReference>
<dbReference type="EMBL" id="BHXC01000006">
    <property type="protein sequence ID" value="GCB90039.1"/>
    <property type="molecule type" value="Genomic_DNA"/>
</dbReference>
<proteinExistence type="predicted"/>
<evidence type="ECO:0000313" key="1">
    <source>
        <dbReference type="EMBL" id="GCB90039.1"/>
    </source>
</evidence>
<comment type="caution">
    <text evidence="1">The sequence shown here is derived from an EMBL/GenBank/DDBJ whole genome shotgun (WGS) entry which is preliminary data.</text>
</comment>